<dbReference type="eggNOG" id="COG1414">
    <property type="taxonomic scope" value="Bacteria"/>
</dbReference>
<dbReference type="PATRIC" id="fig|631454.5.peg.126"/>
<evidence type="ECO:0000256" key="1">
    <source>
        <dbReference type="ARBA" id="ARBA00023015"/>
    </source>
</evidence>
<protein>
    <submittedName>
        <fullName evidence="7">Transcriptional regulator, IclR family</fullName>
    </submittedName>
</protein>
<dbReference type="Pfam" id="PF09339">
    <property type="entry name" value="HTH_IclR"/>
    <property type="match status" value="1"/>
</dbReference>
<dbReference type="Pfam" id="PF01614">
    <property type="entry name" value="IclR_C"/>
    <property type="match status" value="1"/>
</dbReference>
<dbReference type="PROSITE" id="PS51078">
    <property type="entry name" value="ICLR_ED"/>
    <property type="match status" value="1"/>
</dbReference>
<dbReference type="InterPro" id="IPR005471">
    <property type="entry name" value="Tscrpt_reg_IclR_N"/>
</dbReference>
<evidence type="ECO:0000256" key="3">
    <source>
        <dbReference type="ARBA" id="ARBA00023163"/>
    </source>
</evidence>
<dbReference type="Gene3D" id="1.10.10.10">
    <property type="entry name" value="Winged helix-like DNA-binding domain superfamily/Winged helix DNA-binding domain"/>
    <property type="match status" value="1"/>
</dbReference>
<dbReference type="InterPro" id="IPR014757">
    <property type="entry name" value="Tscrpt_reg_IclR_C"/>
</dbReference>
<dbReference type="InterPro" id="IPR036388">
    <property type="entry name" value="WH-like_DNA-bd_sf"/>
</dbReference>
<reference evidence="7 8" key="1">
    <citation type="journal article" date="2014" name="Genome Announc.">
        <title>Draft Genome Sequence of Lutibaculum baratangense Strain AMV1T, Isolated from a Mud Volcano in Andamans, India.</title>
        <authorList>
            <person name="Singh A."/>
            <person name="Sreenivas A."/>
            <person name="Sathyanarayana Reddy G."/>
            <person name="Pinnaka A.K."/>
            <person name="Shivaji S."/>
        </authorList>
    </citation>
    <scope>NUCLEOTIDE SEQUENCE [LARGE SCALE GENOMIC DNA]</scope>
    <source>
        <strain evidence="7 8">AMV1</strain>
    </source>
</reference>
<dbReference type="SMART" id="SM00346">
    <property type="entry name" value="HTH_ICLR"/>
    <property type="match status" value="1"/>
</dbReference>
<dbReference type="InterPro" id="IPR036390">
    <property type="entry name" value="WH_DNA-bd_sf"/>
</dbReference>
<evidence type="ECO:0000313" key="8">
    <source>
        <dbReference type="Proteomes" id="UP000017819"/>
    </source>
</evidence>
<accession>V4TNX4</accession>
<dbReference type="GO" id="GO:0003677">
    <property type="term" value="F:DNA binding"/>
    <property type="evidence" value="ECO:0007669"/>
    <property type="project" value="UniProtKB-KW"/>
</dbReference>
<keyword evidence="3" id="KW-0804">Transcription</keyword>
<dbReference type="PANTHER" id="PTHR30136:SF35">
    <property type="entry name" value="HTH-TYPE TRANSCRIPTIONAL REGULATOR RV1719"/>
    <property type="match status" value="1"/>
</dbReference>
<name>V4TNX4_9HYPH</name>
<dbReference type="GO" id="GO:0045892">
    <property type="term" value="P:negative regulation of DNA-templated transcription"/>
    <property type="evidence" value="ECO:0007669"/>
    <property type="project" value="TreeGrafter"/>
</dbReference>
<dbReference type="SUPFAM" id="SSF46785">
    <property type="entry name" value="Winged helix' DNA-binding domain"/>
    <property type="match status" value="1"/>
</dbReference>
<feature type="domain" description="IclR-ED" evidence="6">
    <location>
        <begin position="60"/>
        <end position="246"/>
    </location>
</feature>
<dbReference type="InterPro" id="IPR029016">
    <property type="entry name" value="GAF-like_dom_sf"/>
</dbReference>
<proteinExistence type="predicted"/>
<keyword evidence="1" id="KW-0805">Transcription regulation</keyword>
<evidence type="ECO:0000313" key="7">
    <source>
        <dbReference type="EMBL" id="ESR27373.1"/>
    </source>
</evidence>
<evidence type="ECO:0000256" key="2">
    <source>
        <dbReference type="ARBA" id="ARBA00023125"/>
    </source>
</evidence>
<organism evidence="7 8">
    <name type="scientific">Lutibaculum baratangense AMV1</name>
    <dbReference type="NCBI Taxonomy" id="631454"/>
    <lineage>
        <taxon>Bacteria</taxon>
        <taxon>Pseudomonadati</taxon>
        <taxon>Pseudomonadota</taxon>
        <taxon>Alphaproteobacteria</taxon>
        <taxon>Hyphomicrobiales</taxon>
        <taxon>Tepidamorphaceae</taxon>
        <taxon>Lutibaculum</taxon>
    </lineage>
</organism>
<dbReference type="SUPFAM" id="SSF55781">
    <property type="entry name" value="GAF domain-like"/>
    <property type="match status" value="1"/>
</dbReference>
<evidence type="ECO:0000256" key="4">
    <source>
        <dbReference type="SAM" id="Coils"/>
    </source>
</evidence>
<dbReference type="InterPro" id="IPR050707">
    <property type="entry name" value="HTH_MetabolicPath_Reg"/>
</dbReference>
<dbReference type="GO" id="GO:0003700">
    <property type="term" value="F:DNA-binding transcription factor activity"/>
    <property type="evidence" value="ECO:0007669"/>
    <property type="project" value="TreeGrafter"/>
</dbReference>
<dbReference type="Proteomes" id="UP000017819">
    <property type="component" value="Unassembled WGS sequence"/>
</dbReference>
<feature type="domain" description="HTH iclR-type" evidence="5">
    <location>
        <begin position="3"/>
        <end position="63"/>
    </location>
</feature>
<evidence type="ECO:0000259" key="6">
    <source>
        <dbReference type="PROSITE" id="PS51078"/>
    </source>
</evidence>
<gene>
    <name evidence="7" type="ORF">N177_0127</name>
</gene>
<comment type="caution">
    <text evidence="7">The sequence shown here is derived from an EMBL/GenBank/DDBJ whole genome shotgun (WGS) entry which is preliminary data.</text>
</comment>
<evidence type="ECO:0000259" key="5">
    <source>
        <dbReference type="PROSITE" id="PS51077"/>
    </source>
</evidence>
<keyword evidence="2" id="KW-0238">DNA-binding</keyword>
<dbReference type="Gene3D" id="3.30.450.40">
    <property type="match status" value="1"/>
</dbReference>
<dbReference type="STRING" id="631454.N177_0127"/>
<feature type="coiled-coil region" evidence="4">
    <location>
        <begin position="151"/>
        <end position="178"/>
    </location>
</feature>
<dbReference type="OrthoDB" id="8357778at2"/>
<keyword evidence="8" id="KW-1185">Reference proteome</keyword>
<sequence>MGGRGSERILDLIEWLAERTAPTGLSDAAQALEIPKSSALLLLRTLVARGYVAREGSGYRLVTLPGEHAHGGVLGWGTLLRLAEPFLETAVREAEESGFIAVLTPERRVHYLTKKLPQREIRYDRDISRDRIAHHVASGLVLLCDLPDDELEAHLAACEENEAERDAARERILQARREGYAVNLIGRIEGAGGVAAPIIGGDGRIVAAVNISGPKDRFSEHLDRSVSAVVEAARRASQELARRHATQKTALGGTS</sequence>
<dbReference type="AlphaFoldDB" id="V4TNX4"/>
<dbReference type="EMBL" id="AWXZ01000006">
    <property type="protein sequence ID" value="ESR27373.1"/>
    <property type="molecule type" value="Genomic_DNA"/>
</dbReference>
<dbReference type="RefSeq" id="WP_023430285.1">
    <property type="nucleotide sequence ID" value="NZ_AWXZ01000006.1"/>
</dbReference>
<dbReference type="PANTHER" id="PTHR30136">
    <property type="entry name" value="HELIX-TURN-HELIX TRANSCRIPTIONAL REGULATOR, ICLR FAMILY"/>
    <property type="match status" value="1"/>
</dbReference>
<dbReference type="PROSITE" id="PS51077">
    <property type="entry name" value="HTH_ICLR"/>
    <property type="match status" value="1"/>
</dbReference>
<keyword evidence="4" id="KW-0175">Coiled coil</keyword>